<dbReference type="Gene3D" id="3.30.9.10">
    <property type="entry name" value="D-Amino Acid Oxidase, subunit A, domain 2"/>
    <property type="match status" value="1"/>
</dbReference>
<comment type="cofactor">
    <cofactor evidence="1">
        <name>FAD</name>
        <dbReference type="ChEBI" id="CHEBI:57692"/>
    </cofactor>
</comment>
<protein>
    <submittedName>
        <fullName evidence="6">FAD-dependent oxidoreductase</fullName>
    </submittedName>
</protein>
<dbReference type="InterPro" id="IPR006076">
    <property type="entry name" value="FAD-dep_OxRdtase"/>
</dbReference>
<feature type="domain" description="FAD dependent oxidoreductase" evidence="5">
    <location>
        <begin position="2"/>
        <end position="310"/>
    </location>
</feature>
<reference evidence="6 7" key="1">
    <citation type="submission" date="2024-03" db="EMBL/GenBank/DDBJ databases">
        <title>Actinomycetospora sp. OC33-EN07, a novel actinomycete isolated from wild orchid (Aerides multiflora).</title>
        <authorList>
            <person name="Suriyachadkun C."/>
        </authorList>
    </citation>
    <scope>NUCLEOTIDE SEQUENCE [LARGE SCALE GENOMIC DNA]</scope>
    <source>
        <strain evidence="6 7">OC33-EN07</strain>
    </source>
</reference>
<dbReference type="InterPro" id="IPR045170">
    <property type="entry name" value="MTOX"/>
</dbReference>
<evidence type="ECO:0000313" key="6">
    <source>
        <dbReference type="EMBL" id="MEJ2859819.1"/>
    </source>
</evidence>
<keyword evidence="4" id="KW-0560">Oxidoreductase</keyword>
<evidence type="ECO:0000256" key="3">
    <source>
        <dbReference type="ARBA" id="ARBA00022827"/>
    </source>
</evidence>
<keyword evidence="7" id="KW-1185">Reference proteome</keyword>
<evidence type="ECO:0000259" key="5">
    <source>
        <dbReference type="Pfam" id="PF01266"/>
    </source>
</evidence>
<dbReference type="SUPFAM" id="SSF51905">
    <property type="entry name" value="FAD/NAD(P)-binding domain"/>
    <property type="match status" value="1"/>
</dbReference>
<evidence type="ECO:0000256" key="2">
    <source>
        <dbReference type="ARBA" id="ARBA00022630"/>
    </source>
</evidence>
<dbReference type="EMBL" id="JBBEGM010000001">
    <property type="protein sequence ID" value="MEJ2859819.1"/>
    <property type="molecule type" value="Genomic_DNA"/>
</dbReference>
<proteinExistence type="predicted"/>
<dbReference type="RefSeq" id="WP_337698866.1">
    <property type="nucleotide sequence ID" value="NZ_JBBEGM010000001.1"/>
</dbReference>
<dbReference type="Proteomes" id="UP001369736">
    <property type="component" value="Unassembled WGS sequence"/>
</dbReference>
<sequence length="328" mass="33926">MRVTVVGAGIVGLAAAYTLVGRGVGVRCLDVGEPMGARSAGDTRIFRVAHGTPELVAEARRASELWDDWSMTAGRTLVGGERAKVSGPRVPAWAAAMSAAGAIHRVVDGVLHDPAGGVLDLVATREFLTAAVRPERLEVTAIDPDGTVHTADGGADHPDAVVVAAGAGTPALVAPLGVDVPAELEHHARFTFAGPADQPCHLDARADGDLASTDQHRTRVGHWAVGGHLPDTDTAWELGADEVARRSREAVVDHVRRLLPHLDPTPVDELRCTPMRGLGDGVHRARAGAVHVVWGDNLAKLAPRIGEVVAADVVGDTPVGGGAADHAP</sequence>
<dbReference type="PANTHER" id="PTHR10961">
    <property type="entry name" value="PEROXISOMAL SARCOSINE OXIDASE"/>
    <property type="match status" value="1"/>
</dbReference>
<accession>A0ABU8LXI2</accession>
<keyword evidence="3" id="KW-0274">FAD</keyword>
<organism evidence="6 7">
    <name type="scientific">Actinomycetospora flava</name>
    <dbReference type="NCBI Taxonomy" id="3129232"/>
    <lineage>
        <taxon>Bacteria</taxon>
        <taxon>Bacillati</taxon>
        <taxon>Actinomycetota</taxon>
        <taxon>Actinomycetes</taxon>
        <taxon>Pseudonocardiales</taxon>
        <taxon>Pseudonocardiaceae</taxon>
        <taxon>Actinomycetospora</taxon>
    </lineage>
</organism>
<evidence type="ECO:0000256" key="1">
    <source>
        <dbReference type="ARBA" id="ARBA00001974"/>
    </source>
</evidence>
<dbReference type="InterPro" id="IPR036188">
    <property type="entry name" value="FAD/NAD-bd_sf"/>
</dbReference>
<name>A0ABU8LXI2_9PSEU</name>
<dbReference type="PANTHER" id="PTHR10961:SF7">
    <property type="entry name" value="FAD DEPENDENT OXIDOREDUCTASE DOMAIN-CONTAINING PROTEIN"/>
    <property type="match status" value="1"/>
</dbReference>
<evidence type="ECO:0000313" key="7">
    <source>
        <dbReference type="Proteomes" id="UP001369736"/>
    </source>
</evidence>
<comment type="caution">
    <text evidence="6">The sequence shown here is derived from an EMBL/GenBank/DDBJ whole genome shotgun (WGS) entry which is preliminary data.</text>
</comment>
<gene>
    <name evidence="6" type="ORF">WCD58_01550</name>
</gene>
<dbReference type="Pfam" id="PF01266">
    <property type="entry name" value="DAO"/>
    <property type="match status" value="1"/>
</dbReference>
<dbReference type="Gene3D" id="3.50.50.60">
    <property type="entry name" value="FAD/NAD(P)-binding domain"/>
    <property type="match status" value="1"/>
</dbReference>
<keyword evidence="2" id="KW-0285">Flavoprotein</keyword>
<evidence type="ECO:0000256" key="4">
    <source>
        <dbReference type="ARBA" id="ARBA00023002"/>
    </source>
</evidence>